<sequence>MMRRRRCRVVMGKGGRTSRSPVPSAPAVVVVVVVIVAAAVIVIAPRRSRVHGLHRDLGCGLGRGVEDLSPGVVLRPELHRGLHGDLGLLGEAVAAVGGRGAAVARGRRAVGGRRGAVGGGGAVGTPVRPVQRSMLRMAGKMSSTMAKLNTTTTAACERHGAHYVGSGTSTSRNKK</sequence>
<keyword evidence="3" id="KW-1185">Reference proteome</keyword>
<keyword evidence="1" id="KW-0472">Membrane</keyword>
<gene>
    <name evidence="2" type="ORF">EYF80_025276</name>
</gene>
<dbReference type="AlphaFoldDB" id="A0A4Z2HF78"/>
<protein>
    <submittedName>
        <fullName evidence="2">Uncharacterized protein</fullName>
    </submittedName>
</protein>
<keyword evidence="1" id="KW-1133">Transmembrane helix</keyword>
<reference evidence="2 3" key="1">
    <citation type="submission" date="2019-03" db="EMBL/GenBank/DDBJ databases">
        <title>First draft genome of Liparis tanakae, snailfish: a comprehensive survey of snailfish specific genes.</title>
        <authorList>
            <person name="Kim W."/>
            <person name="Song I."/>
            <person name="Jeong J.-H."/>
            <person name="Kim D."/>
            <person name="Kim S."/>
            <person name="Ryu S."/>
            <person name="Song J.Y."/>
            <person name="Lee S.K."/>
        </authorList>
    </citation>
    <scope>NUCLEOTIDE SEQUENCE [LARGE SCALE GENOMIC DNA]</scope>
    <source>
        <tissue evidence="2">Muscle</tissue>
    </source>
</reference>
<proteinExistence type="predicted"/>
<evidence type="ECO:0000313" key="2">
    <source>
        <dbReference type="EMBL" id="TNN64528.1"/>
    </source>
</evidence>
<evidence type="ECO:0000313" key="3">
    <source>
        <dbReference type="Proteomes" id="UP000314294"/>
    </source>
</evidence>
<keyword evidence="1" id="KW-0812">Transmembrane</keyword>
<evidence type="ECO:0000256" key="1">
    <source>
        <dbReference type="SAM" id="Phobius"/>
    </source>
</evidence>
<dbReference type="Proteomes" id="UP000314294">
    <property type="component" value="Unassembled WGS sequence"/>
</dbReference>
<comment type="caution">
    <text evidence="2">The sequence shown here is derived from an EMBL/GenBank/DDBJ whole genome shotgun (WGS) entry which is preliminary data.</text>
</comment>
<dbReference type="EMBL" id="SRLO01000251">
    <property type="protein sequence ID" value="TNN64528.1"/>
    <property type="molecule type" value="Genomic_DNA"/>
</dbReference>
<feature type="transmembrane region" description="Helical" evidence="1">
    <location>
        <begin position="21"/>
        <end position="44"/>
    </location>
</feature>
<accession>A0A4Z2HF78</accession>
<name>A0A4Z2HF78_9TELE</name>
<organism evidence="2 3">
    <name type="scientific">Liparis tanakae</name>
    <name type="common">Tanaka's snailfish</name>
    <dbReference type="NCBI Taxonomy" id="230148"/>
    <lineage>
        <taxon>Eukaryota</taxon>
        <taxon>Metazoa</taxon>
        <taxon>Chordata</taxon>
        <taxon>Craniata</taxon>
        <taxon>Vertebrata</taxon>
        <taxon>Euteleostomi</taxon>
        <taxon>Actinopterygii</taxon>
        <taxon>Neopterygii</taxon>
        <taxon>Teleostei</taxon>
        <taxon>Neoteleostei</taxon>
        <taxon>Acanthomorphata</taxon>
        <taxon>Eupercaria</taxon>
        <taxon>Perciformes</taxon>
        <taxon>Cottioidei</taxon>
        <taxon>Cottales</taxon>
        <taxon>Liparidae</taxon>
        <taxon>Liparis</taxon>
    </lineage>
</organism>